<accession>A0A7C8IXP5</accession>
<feature type="domain" description="HNH nuclease" evidence="2">
    <location>
        <begin position="185"/>
        <end position="249"/>
    </location>
</feature>
<feature type="region of interest" description="Disordered" evidence="1">
    <location>
        <begin position="353"/>
        <end position="436"/>
    </location>
</feature>
<dbReference type="InParanoid" id="A0A7C8IXP5"/>
<dbReference type="InterPro" id="IPR003615">
    <property type="entry name" value="HNH_nuc"/>
</dbReference>
<dbReference type="Proteomes" id="UP000481858">
    <property type="component" value="Unassembled WGS sequence"/>
</dbReference>
<name>A0A7C8IXP5_9PEZI</name>
<gene>
    <name evidence="3" type="ORF">GQX73_g4675</name>
</gene>
<proteinExistence type="predicted"/>
<organism evidence="3 4">
    <name type="scientific">Xylaria multiplex</name>
    <dbReference type="NCBI Taxonomy" id="323545"/>
    <lineage>
        <taxon>Eukaryota</taxon>
        <taxon>Fungi</taxon>
        <taxon>Dikarya</taxon>
        <taxon>Ascomycota</taxon>
        <taxon>Pezizomycotina</taxon>
        <taxon>Sordariomycetes</taxon>
        <taxon>Xylariomycetidae</taxon>
        <taxon>Xylariales</taxon>
        <taxon>Xylariaceae</taxon>
        <taxon>Xylaria</taxon>
    </lineage>
</organism>
<protein>
    <recommendedName>
        <fullName evidence="2">HNH nuclease domain-containing protein</fullName>
    </recommendedName>
</protein>
<dbReference type="Pfam" id="PF13391">
    <property type="entry name" value="HNH_2"/>
    <property type="match status" value="1"/>
</dbReference>
<evidence type="ECO:0000313" key="3">
    <source>
        <dbReference type="EMBL" id="KAF2968902.1"/>
    </source>
</evidence>
<evidence type="ECO:0000259" key="2">
    <source>
        <dbReference type="Pfam" id="PF13391"/>
    </source>
</evidence>
<feature type="compositionally biased region" description="Basic and acidic residues" evidence="1">
    <location>
        <begin position="354"/>
        <end position="364"/>
    </location>
</feature>
<evidence type="ECO:0000313" key="4">
    <source>
        <dbReference type="Proteomes" id="UP000481858"/>
    </source>
</evidence>
<dbReference type="AlphaFoldDB" id="A0A7C8IXP5"/>
<dbReference type="OrthoDB" id="2142759at2759"/>
<reference evidence="3 4" key="1">
    <citation type="submission" date="2019-12" db="EMBL/GenBank/DDBJ databases">
        <title>Draft genome sequence of the ascomycete Xylaria multiplex DSM 110363.</title>
        <authorList>
            <person name="Buettner E."/>
            <person name="Kellner H."/>
        </authorList>
    </citation>
    <scope>NUCLEOTIDE SEQUENCE [LARGE SCALE GENOMIC DNA]</scope>
    <source>
        <strain evidence="3 4">DSM 110363</strain>
    </source>
</reference>
<comment type="caution">
    <text evidence="3">The sequence shown here is derived from an EMBL/GenBank/DDBJ whole genome shotgun (WGS) entry which is preliminary data.</text>
</comment>
<keyword evidence="4" id="KW-1185">Reference proteome</keyword>
<dbReference type="EMBL" id="WUBL01000044">
    <property type="protein sequence ID" value="KAF2968902.1"/>
    <property type="molecule type" value="Genomic_DNA"/>
</dbReference>
<evidence type="ECO:0000256" key="1">
    <source>
        <dbReference type="SAM" id="MobiDB-lite"/>
    </source>
</evidence>
<sequence length="436" mass="49323">MANVSDNAALALPPLSPLTRISARPRISILHPGYRKGENLLFCLPAVDSIESSNQSQTRIWGHHHATALIAGGIIANNAFDDVYFSHDRYGENPVATPRDGILEPGHYFLQLNGITGDRCNTTPTRSPSSTAPAPARTAMDKYKYPIVPSFTDWAFPHGKLPKEWQQPHSPPDHKDTDADTDRCFLTDIRIGLEESHLIPSAQLEWFNRNEMGDYCEISTNNDINDPANKMLLMANLHWAFECPLFVIVPKPSTGFSSSGFPISKNKPQRYAFVNHVISTVPEARDFTDLYQNRSMQPKYFNTLKREFLFARFAWALFIYLRKFIQASTAPLELIIIDEDNYISKSMTGKQFSKLRETRGESINRSRKRRGLSNQNGEPNDQDDDVDEEKRRWRSASRHSSPSSNGCDDSDSDFNRGRSMHQGTSSNLATYDLPCF</sequence>